<dbReference type="RefSeq" id="WP_189259346.1">
    <property type="nucleotide sequence ID" value="NZ_BMRE01000072.1"/>
</dbReference>
<organism evidence="1 2">
    <name type="scientific">Lentzea flava</name>
    <dbReference type="NCBI Taxonomy" id="103732"/>
    <lineage>
        <taxon>Bacteria</taxon>
        <taxon>Bacillati</taxon>
        <taxon>Actinomycetota</taxon>
        <taxon>Actinomycetes</taxon>
        <taxon>Pseudonocardiales</taxon>
        <taxon>Pseudonocardiaceae</taxon>
        <taxon>Lentzea</taxon>
    </lineage>
</organism>
<evidence type="ECO:0000313" key="2">
    <source>
        <dbReference type="Proteomes" id="UP000649573"/>
    </source>
</evidence>
<evidence type="ECO:0000313" key="1">
    <source>
        <dbReference type="EMBL" id="GGU80173.1"/>
    </source>
</evidence>
<accession>A0ABQ2VD26</accession>
<dbReference type="EMBL" id="BMRE01000072">
    <property type="protein sequence ID" value="GGU80173.1"/>
    <property type="molecule type" value="Genomic_DNA"/>
</dbReference>
<protein>
    <submittedName>
        <fullName evidence="1">Uncharacterized protein</fullName>
    </submittedName>
</protein>
<keyword evidence="2" id="KW-1185">Reference proteome</keyword>
<comment type="caution">
    <text evidence="1">The sequence shown here is derived from an EMBL/GenBank/DDBJ whole genome shotgun (WGS) entry which is preliminary data.</text>
</comment>
<reference evidence="2" key="1">
    <citation type="journal article" date="2019" name="Int. J. Syst. Evol. Microbiol.">
        <title>The Global Catalogue of Microorganisms (GCM) 10K type strain sequencing project: providing services to taxonomists for standard genome sequencing and annotation.</title>
        <authorList>
            <consortium name="The Broad Institute Genomics Platform"/>
            <consortium name="The Broad Institute Genome Sequencing Center for Infectious Disease"/>
            <person name="Wu L."/>
            <person name="Ma J."/>
        </authorList>
    </citation>
    <scope>NUCLEOTIDE SEQUENCE [LARGE SCALE GENOMIC DNA]</scope>
    <source>
        <strain evidence="2">JCM 3296</strain>
    </source>
</reference>
<sequence>MTAVLSVREHWCRPGERILWLREGQLKELPYDVPGLDRKGNPQRGLAARAARAVGVGAAMVALAPVSLAASVSFDQQPERYVPEPTFEPQVFGPAPDCAAVTAVRPWHGRSLPGWNSVPGWWVLTPARLAWLTTPDALAQLAKGQKSFMGNVAHLAGSATVGLASGLAAGAFEVVTGGSNGKPVELPEVVTGFEFDRGQLASIQPVWRDEKTPVLRAVLAVDGSGFDFPLNGPHDPTLRFTNGS</sequence>
<name>A0ABQ2VD26_9PSEU</name>
<proteinExistence type="predicted"/>
<dbReference type="Proteomes" id="UP000649573">
    <property type="component" value="Unassembled WGS sequence"/>
</dbReference>
<gene>
    <name evidence="1" type="ORF">GCM10010178_83730</name>
</gene>